<protein>
    <submittedName>
        <fullName evidence="1">Uncharacterized protein</fullName>
    </submittedName>
</protein>
<dbReference type="EMBL" id="OU342829">
    <property type="protein sequence ID" value="CAG7581091.1"/>
    <property type="molecule type" value="Genomic_DNA"/>
</dbReference>
<accession>A0A8D9FQZ3</accession>
<name>A0A8D9FQZ3_9VIRU</name>
<gene>
    <name evidence="1" type="ORF">SLAVMIC_00657</name>
</gene>
<proteinExistence type="predicted"/>
<evidence type="ECO:0000313" key="1">
    <source>
        <dbReference type="EMBL" id="CAG7581091.1"/>
    </source>
</evidence>
<sequence length="1621" mass="165636">MPQYRIKQIAEFNITSPSADQTLRYDGSGWVNTSGLIIESDGDVTVSGSLVVQGNYTVNGTTSTINTENLLVEDPIILLSSTQSGTPTLDSGIFINRGTSATQSLLWDESADQFAFISTSDSAETQGSVTIDSYSSLRVGGFQLTDGSESDGYFLVSDANGVGSWTSSSSSFDDLTDVSVSGASINHTLRYSGSSWVNSSEILSHSDGTMSVSGRLGVGVTSPTANLNTRGTILFESTSGIDRYVMNEDGQTALAAGTSAAIQTLFGHFWRTSGYSYGFGFYPNNATTQGVTIQMLGTTDIGLGIANQGNPTGTVYGIQSSIFSNAASTNIAIHGNGRNGSLYSIGIDGAVSGGNSVAASQYVAAVRGSVSYNLDGDAYGGRFTVIPGSGSIQYTNNNYYGVFGSVGGNYDQTSSGLTFYGGKFESDALLHTSTQYGIHSTVTVSALYGTVSAVAGYFSSNADGAGSTNYAIIVPSGGGQVGIGTSIPDEQLHIVGNMKYVDGNQADGYILTSDANGVASWTASSAVVSGDGNGIFDVSNDGGTIPTAFDTNLTDAWNLNQPSSSSGLNVRNITSGNANLNITSDGTADGQAILKIDAQGANRDSYIHFANTTTYHTIGLDSSDSNKFKIGTTAITVNTVLTIDTSQNVGIGTTNPLYKLNVRGDGGDVFLVENSAGGDILNMYEDGSTVFNSSGLPGGDFTIEGDTDTVLFKTDAGLDTVGIGVAPTSSDRKLWVDATNETRTFIAVFGSNTAQNGVSISTTGTNSDVFGLQSTISTSNASGTARGGYFNSIGASGANNYGVYARTGNASNQNIALYGQQVFAGGSGLNAGVYGLDSSSSTIEKHGVYGGISGGLSGTTTTTYALRARNSNGANNSDNYGLHSEIALGGGVTGSTNYAGYFDVTAVGSGNTNYGIVVGADLLSGIGTIAPTETLHVNGTFRLVDGTQADGYILTSDANGVASWTASSGGGGSTVSSFTDLSDVTITSATLNDTLIYDGSDWVNTSNVTIDANGTMSVVGHINTNDHYRIENVVVFDIEQGSNGNLSVGERAMDINTISGAIRNTAIGYDAGAGVTSGDSNTLIGWGAGRLLDTESNNTVVGSLAMYSHTGQQSIAIGTAALDAAGSGSGNVAVGYQALSALADTSTDNIGIGRNAMFSMPDGSFNIAIGGSSGPSTTGGISNSISFGRSAIPDASNQGLMGGELQRISEFIIGAGPTTVGTGAVDTRIRSTDIADGETDKSSGYTTYLSGTRGTGTGDGGDLILQTAPAGSTGTSQNSYFDSVILDGSTGNVGIFQSSPTEPLHVDGNVRINDLLKIGTSGTSLTSTGVVTNMIASDSNTSTTTLTTVGVEMTINPSSNNSSFFKAINGGILKNGSNNAGTVWGVGAYSRNSGTGNITNLIGVDGFAWSTNTSASITNLFGFRARPQTQGGSITDFGGLEIVLGQSTAGTITNMYGIYVNTPVNTGATVSNTYGLRIDSNYTGSNNYGIYQAGTMSNYFGGNVGIGTTSPSETLHVDGSFRYVDGNEANGYVLTSDINGVATWQASGGGGSIDKYVDTATFSAGITQSVNHTLDTDDVLVQCYDSSGLQITPGSIEINGTSSVDIFFSLTQSSVKTVIVG</sequence>
<reference evidence="1" key="1">
    <citation type="submission" date="2021-06" db="EMBL/GenBank/DDBJ databases">
        <authorList>
            <person name="Gannon L."/>
            <person name="Redgwell R T."/>
            <person name="Michniewski S."/>
            <person name="Harrison D C."/>
            <person name="Millard A."/>
        </authorList>
    </citation>
    <scope>NUCLEOTIDE SEQUENCE</scope>
</reference>
<organism evidence="1">
    <name type="scientific">uncultured marine phage</name>
    <dbReference type="NCBI Taxonomy" id="707152"/>
    <lineage>
        <taxon>Viruses</taxon>
        <taxon>environmental samples</taxon>
    </lineage>
</organism>